<comment type="function">
    <text evidence="2">Involved in bacillithiol (BSH) biosynthesis. May catalyze the last step of the pathway, the addition of cysteine to glucosamine malate (GlcN-Mal) to generate BSH.</text>
</comment>
<keyword evidence="1 2" id="KW-0436">Ligase</keyword>
<evidence type="ECO:0000256" key="1">
    <source>
        <dbReference type="ARBA" id="ARBA00022598"/>
    </source>
</evidence>
<dbReference type="Proteomes" id="UP001335737">
    <property type="component" value="Unassembled WGS sequence"/>
</dbReference>
<keyword evidence="6" id="KW-1185">Reference proteome</keyword>
<protein>
    <recommendedName>
        <fullName evidence="2">Putative cysteine ligase BshC</fullName>
        <ecNumber evidence="2">6.-.-.-</ecNumber>
    </recommendedName>
</protein>
<feature type="domain" description="Bacillithiol biosynthesis BshC N-terminal Rossmann-like" evidence="3">
    <location>
        <begin position="9"/>
        <end position="386"/>
    </location>
</feature>
<organism evidence="5 6">
    <name type="scientific">Virgibacillus tibetensis</name>
    <dbReference type="NCBI Taxonomy" id="3042313"/>
    <lineage>
        <taxon>Bacteria</taxon>
        <taxon>Bacillati</taxon>
        <taxon>Bacillota</taxon>
        <taxon>Bacilli</taxon>
        <taxon>Bacillales</taxon>
        <taxon>Bacillaceae</taxon>
        <taxon>Virgibacillus</taxon>
    </lineage>
</organism>
<dbReference type="EMBL" id="JARZFX010000001">
    <property type="protein sequence ID" value="MEC5422793.1"/>
    <property type="molecule type" value="Genomic_DNA"/>
</dbReference>
<dbReference type="InterPro" id="IPR055398">
    <property type="entry name" value="Rossmann-like_BshC"/>
</dbReference>
<name>A0ABU6KCH0_9BACI</name>
<evidence type="ECO:0000259" key="3">
    <source>
        <dbReference type="Pfam" id="PF10079"/>
    </source>
</evidence>
<dbReference type="NCBIfam" id="TIGR03998">
    <property type="entry name" value="thiol_BshC"/>
    <property type="match status" value="1"/>
</dbReference>
<evidence type="ECO:0000259" key="4">
    <source>
        <dbReference type="Pfam" id="PF24850"/>
    </source>
</evidence>
<evidence type="ECO:0000313" key="6">
    <source>
        <dbReference type="Proteomes" id="UP001335737"/>
    </source>
</evidence>
<dbReference type="InterPro" id="IPR055399">
    <property type="entry name" value="CC_BshC"/>
</dbReference>
<dbReference type="InterPro" id="IPR011199">
    <property type="entry name" value="Bacillithiol_biosynth_BshC"/>
</dbReference>
<feature type="domain" description="Bacillithiol biosynthesis BshC C-terminal coiled-coil" evidence="4">
    <location>
        <begin position="389"/>
        <end position="547"/>
    </location>
</feature>
<evidence type="ECO:0000313" key="5">
    <source>
        <dbReference type="EMBL" id="MEC5422793.1"/>
    </source>
</evidence>
<proteinExistence type="inferred from homology"/>
<gene>
    <name evidence="2 5" type="primary">bshC</name>
    <name evidence="5" type="ORF">QGM71_04685</name>
</gene>
<dbReference type="HAMAP" id="MF_01867">
    <property type="entry name" value="BshC"/>
    <property type="match status" value="1"/>
</dbReference>
<evidence type="ECO:0000256" key="2">
    <source>
        <dbReference type="HAMAP-Rule" id="MF_01867"/>
    </source>
</evidence>
<comment type="caution">
    <text evidence="5">The sequence shown here is derived from an EMBL/GenBank/DDBJ whole genome shotgun (WGS) entry which is preliminary data.</text>
</comment>
<reference evidence="5 6" key="1">
    <citation type="journal article" date="2024" name="Int. J. Syst. Evol. Microbiol.">
        <title>Virgibacillus tibetensis sp. nov., isolated from salt lake on the Tibetan Plateau of China.</title>
        <authorList>
            <person name="Phurbu D."/>
            <person name="Liu Z.-X."/>
            <person name="Wang R."/>
            <person name="Zheng Y.-Y."/>
            <person name="Liu H.-C."/>
            <person name="Zhou Y.-G."/>
            <person name="Yu Y.-J."/>
            <person name="Li A.-H."/>
        </authorList>
    </citation>
    <scope>NUCLEOTIDE SEQUENCE [LARGE SCALE GENOMIC DNA]</scope>
    <source>
        <strain evidence="5 6">C22-A2</strain>
    </source>
</reference>
<dbReference type="EC" id="6.-.-.-" evidence="2"/>
<dbReference type="RefSeq" id="WP_327606340.1">
    <property type="nucleotide sequence ID" value="NZ_JARZFX010000001.1"/>
</dbReference>
<dbReference type="PIRSF" id="PIRSF012535">
    <property type="entry name" value="UCP012535"/>
    <property type="match status" value="1"/>
</dbReference>
<dbReference type="Pfam" id="PF10079">
    <property type="entry name" value="Rossmann-like_BshC"/>
    <property type="match status" value="1"/>
</dbReference>
<dbReference type="Pfam" id="PF24850">
    <property type="entry name" value="CC_BshC"/>
    <property type="match status" value="1"/>
</dbReference>
<accession>A0ABU6KCH0</accession>
<sequence>MNRRSMGFMQVDPIQLHSQNTLMNDYRQNKEEIMKFFEYLPFTDLNQRMKDLGGYNFEREKLTQVLHTMNEKWDAPQSTFYNIERLKKENSVVIIGGQQAGLLTGPMYTINKVISIVQLARQQEAELGVPVIPVFWIAGEDHDFDEINHIFLPDKSKMKKHKLLQRIFGKSSVSHIEIDSTYSNQWLNQLFEQLEETQYTKDLYHSVKSCLDKSSTYVDFFARVIYNLFSDEGLVLIDSAQPGVRRLESEHFVQLIERQPEISKDIVEASQQLEQSGYTLSLDVKSTDAHIFYHKNNERILLERNGAGEWIGKQKEVLFSTEELLDVARRHPELLSNNVVTRPLMQELLFPTLAFIGGPGEISYWAVLKPAFESLNIKMPPVIPRLSLTYIDRNIEKTLKKYEITPTFAVNHGINEMKENWLASKSDPPIHKVASEIKLAVDQAHKPLRDIAKGIRADLGELAEKNLYYLQCDIEYLEDRIIKTLEDKYAKELLEFDRISIALHPQQGLQERIWNPLPWLNEYGNAFIKDITNSPCSFENDHYLVYI</sequence>
<comment type="similarity">
    <text evidence="2">Belongs to the BshC family.</text>
</comment>